<reference evidence="13" key="1">
    <citation type="journal article" date="2023" name="Mol. Phylogenet. Evol.">
        <title>Genome-scale phylogeny and comparative genomics of the fungal order Sordariales.</title>
        <authorList>
            <person name="Hensen N."/>
            <person name="Bonometti L."/>
            <person name="Westerberg I."/>
            <person name="Brannstrom I.O."/>
            <person name="Guillou S."/>
            <person name="Cros-Aarteil S."/>
            <person name="Calhoun S."/>
            <person name="Haridas S."/>
            <person name="Kuo A."/>
            <person name="Mondo S."/>
            <person name="Pangilinan J."/>
            <person name="Riley R."/>
            <person name="LaButti K."/>
            <person name="Andreopoulos B."/>
            <person name="Lipzen A."/>
            <person name="Chen C."/>
            <person name="Yan M."/>
            <person name="Daum C."/>
            <person name="Ng V."/>
            <person name="Clum A."/>
            <person name="Steindorff A."/>
            <person name="Ohm R.A."/>
            <person name="Martin F."/>
            <person name="Silar P."/>
            <person name="Natvig D.O."/>
            <person name="Lalanne C."/>
            <person name="Gautier V."/>
            <person name="Ament-Velasquez S.L."/>
            <person name="Kruys A."/>
            <person name="Hutchinson M.I."/>
            <person name="Powell A.J."/>
            <person name="Barry K."/>
            <person name="Miller A.N."/>
            <person name="Grigoriev I.V."/>
            <person name="Debuchy R."/>
            <person name="Gladieux P."/>
            <person name="Hiltunen Thoren M."/>
            <person name="Johannesson H."/>
        </authorList>
    </citation>
    <scope>NUCLEOTIDE SEQUENCE</scope>
    <source>
        <strain evidence="13">CBS 141.50</strain>
    </source>
</reference>
<evidence type="ECO:0000256" key="6">
    <source>
        <dbReference type="ARBA" id="ARBA00022723"/>
    </source>
</evidence>
<dbReference type="GO" id="GO:0046872">
    <property type="term" value="F:metal ion binding"/>
    <property type="evidence" value="ECO:0007669"/>
    <property type="project" value="UniProtKB-KW"/>
</dbReference>
<proteinExistence type="predicted"/>
<evidence type="ECO:0000313" key="13">
    <source>
        <dbReference type="EMBL" id="KAK4140667.1"/>
    </source>
</evidence>
<dbReference type="EMBL" id="MU853625">
    <property type="protein sequence ID" value="KAK4140667.1"/>
    <property type="molecule type" value="Genomic_DNA"/>
</dbReference>
<dbReference type="Gene3D" id="1.20.120.1770">
    <property type="match status" value="1"/>
</dbReference>
<comment type="caution">
    <text evidence="13">The sequence shown here is derived from an EMBL/GenBank/DDBJ whole genome shotgun (WGS) entry which is preliminary data.</text>
</comment>
<dbReference type="GO" id="GO:0020037">
    <property type="term" value="F:heme binding"/>
    <property type="evidence" value="ECO:0007669"/>
    <property type="project" value="TreeGrafter"/>
</dbReference>
<dbReference type="AlphaFoldDB" id="A0AAN6UWU5"/>
<evidence type="ECO:0000256" key="4">
    <source>
        <dbReference type="ARBA" id="ARBA00022617"/>
    </source>
</evidence>
<dbReference type="GO" id="GO:0140575">
    <property type="term" value="F:transmembrane monodehydroascorbate reductase activity"/>
    <property type="evidence" value="ECO:0007669"/>
    <property type="project" value="InterPro"/>
</dbReference>
<organism evidence="13 14">
    <name type="scientific">Dichotomopilus funicola</name>
    <dbReference type="NCBI Taxonomy" id="1934379"/>
    <lineage>
        <taxon>Eukaryota</taxon>
        <taxon>Fungi</taxon>
        <taxon>Dikarya</taxon>
        <taxon>Ascomycota</taxon>
        <taxon>Pezizomycotina</taxon>
        <taxon>Sordariomycetes</taxon>
        <taxon>Sordariomycetidae</taxon>
        <taxon>Sordariales</taxon>
        <taxon>Chaetomiaceae</taxon>
        <taxon>Dichotomopilus</taxon>
    </lineage>
</organism>
<evidence type="ECO:0000256" key="3">
    <source>
        <dbReference type="ARBA" id="ARBA00022448"/>
    </source>
</evidence>
<gene>
    <name evidence="13" type="ORF">C8A04DRAFT_14724</name>
</gene>
<feature type="transmembrane region" description="Helical" evidence="11">
    <location>
        <begin position="206"/>
        <end position="222"/>
    </location>
</feature>
<dbReference type="GeneID" id="87814822"/>
<protein>
    <recommendedName>
        <fullName evidence="12">Cytochrome b561 domain-containing protein</fullName>
    </recommendedName>
</protein>
<dbReference type="Pfam" id="PF03188">
    <property type="entry name" value="Cytochrom_B561"/>
    <property type="match status" value="1"/>
</dbReference>
<feature type="non-terminal residue" evidence="13">
    <location>
        <position position="224"/>
    </location>
</feature>
<comment type="cofactor">
    <cofactor evidence="1">
        <name>heme b</name>
        <dbReference type="ChEBI" id="CHEBI:60344"/>
    </cofactor>
</comment>
<keyword evidence="8 11" id="KW-1133">Transmembrane helix</keyword>
<name>A0AAN6UWU5_9PEZI</name>
<feature type="transmembrane region" description="Helical" evidence="11">
    <location>
        <begin position="139"/>
        <end position="159"/>
    </location>
</feature>
<sequence length="224" mass="24736">MAPPIHPVYWDGKGPDVGDDAWLLSAGNNGHNPHLKPNLVGLDINTMQYNGMGNRFASQERYKQLIQAHGALAAVAFLFLVPIAVMMGQFRRGRNYGPRGRRQQRARLDLASVIVATATFVLCFEAVGRRRMLTNPHHIIGVALYVMLLVRFVLGACWVRPRTEGGRPSMLGTWIHQWLGRLTTLLGLAQVPLGLCLYGAAQVFFILYAVVAGALVLLYLGLSY</sequence>
<dbReference type="CDD" id="cd08760">
    <property type="entry name" value="Cyt_b561_FRRS1_like"/>
    <property type="match status" value="1"/>
</dbReference>
<evidence type="ECO:0000256" key="9">
    <source>
        <dbReference type="ARBA" id="ARBA00023004"/>
    </source>
</evidence>
<evidence type="ECO:0000259" key="12">
    <source>
        <dbReference type="PROSITE" id="PS50939"/>
    </source>
</evidence>
<dbReference type="Proteomes" id="UP001302676">
    <property type="component" value="Unassembled WGS sequence"/>
</dbReference>
<dbReference type="RefSeq" id="XP_062634038.1">
    <property type="nucleotide sequence ID" value="XM_062778209.1"/>
</dbReference>
<keyword evidence="4" id="KW-0349">Heme</keyword>
<evidence type="ECO:0000256" key="7">
    <source>
        <dbReference type="ARBA" id="ARBA00022982"/>
    </source>
</evidence>
<evidence type="ECO:0000256" key="5">
    <source>
        <dbReference type="ARBA" id="ARBA00022692"/>
    </source>
</evidence>
<evidence type="ECO:0000256" key="11">
    <source>
        <dbReference type="SAM" id="Phobius"/>
    </source>
</evidence>
<dbReference type="InterPro" id="IPR006593">
    <property type="entry name" value="Cyt_b561/ferric_Rdtase_TM"/>
</dbReference>
<dbReference type="SMART" id="SM00665">
    <property type="entry name" value="B561"/>
    <property type="match status" value="1"/>
</dbReference>
<keyword evidence="5 11" id="KW-0812">Transmembrane</keyword>
<feature type="domain" description="Cytochrome b561" evidence="12">
    <location>
        <begin position="31"/>
        <end position="224"/>
    </location>
</feature>
<keyword evidence="10 11" id="KW-0472">Membrane</keyword>
<evidence type="ECO:0000256" key="8">
    <source>
        <dbReference type="ARBA" id="ARBA00022989"/>
    </source>
</evidence>
<dbReference type="PROSITE" id="PS50939">
    <property type="entry name" value="CYTOCHROME_B561"/>
    <property type="match status" value="1"/>
</dbReference>
<keyword evidence="3" id="KW-0813">Transport</keyword>
<evidence type="ECO:0000313" key="14">
    <source>
        <dbReference type="Proteomes" id="UP001302676"/>
    </source>
</evidence>
<accession>A0AAN6UWU5</accession>
<dbReference type="InterPro" id="IPR045150">
    <property type="entry name" value="CYB561D1/2"/>
</dbReference>
<dbReference type="PANTHER" id="PTHR15422:SF24">
    <property type="entry name" value="DOMON RELATED DOMAIN-CONTAINING PROTEIN"/>
    <property type="match status" value="1"/>
</dbReference>
<feature type="transmembrane region" description="Helical" evidence="11">
    <location>
        <begin position="66"/>
        <end position="87"/>
    </location>
</feature>
<keyword evidence="6" id="KW-0479">Metal-binding</keyword>
<feature type="transmembrane region" description="Helical" evidence="11">
    <location>
        <begin position="108"/>
        <end position="127"/>
    </location>
</feature>
<evidence type="ECO:0000256" key="1">
    <source>
        <dbReference type="ARBA" id="ARBA00001970"/>
    </source>
</evidence>
<evidence type="ECO:0000256" key="2">
    <source>
        <dbReference type="ARBA" id="ARBA00004141"/>
    </source>
</evidence>
<dbReference type="PANTHER" id="PTHR15422">
    <property type="entry name" value="OS05G0565100 PROTEIN"/>
    <property type="match status" value="1"/>
</dbReference>
<keyword evidence="9" id="KW-0408">Iron</keyword>
<keyword evidence="14" id="KW-1185">Reference proteome</keyword>
<comment type="subcellular location">
    <subcellularLocation>
        <location evidence="2">Membrane</location>
        <topology evidence="2">Multi-pass membrane protein</topology>
    </subcellularLocation>
</comment>
<dbReference type="GO" id="GO:0016020">
    <property type="term" value="C:membrane"/>
    <property type="evidence" value="ECO:0007669"/>
    <property type="project" value="UniProtKB-SubCell"/>
</dbReference>
<evidence type="ECO:0000256" key="10">
    <source>
        <dbReference type="ARBA" id="ARBA00023136"/>
    </source>
</evidence>
<feature type="transmembrane region" description="Helical" evidence="11">
    <location>
        <begin position="179"/>
        <end position="200"/>
    </location>
</feature>
<reference evidence="13" key="2">
    <citation type="submission" date="2023-05" db="EMBL/GenBank/DDBJ databases">
        <authorList>
            <consortium name="Lawrence Berkeley National Laboratory"/>
            <person name="Steindorff A."/>
            <person name="Hensen N."/>
            <person name="Bonometti L."/>
            <person name="Westerberg I."/>
            <person name="Brannstrom I.O."/>
            <person name="Guillou S."/>
            <person name="Cros-Aarteil S."/>
            <person name="Calhoun S."/>
            <person name="Haridas S."/>
            <person name="Kuo A."/>
            <person name="Mondo S."/>
            <person name="Pangilinan J."/>
            <person name="Riley R."/>
            <person name="Labutti K."/>
            <person name="Andreopoulos B."/>
            <person name="Lipzen A."/>
            <person name="Chen C."/>
            <person name="Yanf M."/>
            <person name="Daum C."/>
            <person name="Ng V."/>
            <person name="Clum A."/>
            <person name="Ohm R."/>
            <person name="Martin F."/>
            <person name="Silar P."/>
            <person name="Natvig D."/>
            <person name="Lalanne C."/>
            <person name="Gautier V."/>
            <person name="Ament-Velasquez S.L."/>
            <person name="Kruys A."/>
            <person name="Hutchinson M.I."/>
            <person name="Powell A.J."/>
            <person name="Barry K."/>
            <person name="Miller A.N."/>
            <person name="Grigoriev I.V."/>
            <person name="Debuchy R."/>
            <person name="Gladieux P."/>
            <person name="Thoren M.H."/>
            <person name="Johannesson H."/>
        </authorList>
    </citation>
    <scope>NUCLEOTIDE SEQUENCE</scope>
    <source>
        <strain evidence="13">CBS 141.50</strain>
    </source>
</reference>
<keyword evidence="7" id="KW-0249">Electron transport</keyword>